<dbReference type="Proteomes" id="UP000184280">
    <property type="component" value="Unassembled WGS sequence"/>
</dbReference>
<gene>
    <name evidence="3" type="ORF">SAMN04488494_0623</name>
</gene>
<keyword evidence="2" id="KW-0732">Signal</keyword>
<sequence length="163" mass="19268">MRKLVFFMLLLVACVFNGCRTQKVFERIDTRDSFLTERVESIVYVQVPVEFEIPAQTASIVTMDSTSHLETDFAISDAKLSWRDGVPYLFHSLENKPQKINKDVTIPVRHIRLKYYKTVYRTRYREKVIEKQLTLYQRAVLNFAPWIIIGLLIWLVIIRLRKG</sequence>
<evidence type="ECO:0000256" key="2">
    <source>
        <dbReference type="SAM" id="SignalP"/>
    </source>
</evidence>
<protein>
    <recommendedName>
        <fullName evidence="5">Lipoprotein</fullName>
    </recommendedName>
</protein>
<evidence type="ECO:0000313" key="3">
    <source>
        <dbReference type="EMBL" id="SHL74285.1"/>
    </source>
</evidence>
<dbReference type="AlphaFoldDB" id="A0A1M7D4B0"/>
<keyword evidence="1" id="KW-0812">Transmembrane</keyword>
<keyword evidence="1" id="KW-0472">Membrane</keyword>
<proteinExistence type="predicted"/>
<keyword evidence="1" id="KW-1133">Transmembrane helix</keyword>
<accession>A0A1M7D4B0</accession>
<feature type="signal peptide" evidence="2">
    <location>
        <begin position="1"/>
        <end position="18"/>
    </location>
</feature>
<evidence type="ECO:0000313" key="4">
    <source>
        <dbReference type="Proteomes" id="UP000184280"/>
    </source>
</evidence>
<evidence type="ECO:0008006" key="5">
    <source>
        <dbReference type="Google" id="ProtNLM"/>
    </source>
</evidence>
<dbReference type="RefSeq" id="WP_073042694.1">
    <property type="nucleotide sequence ID" value="NZ_FRCJ01000001.1"/>
</dbReference>
<reference evidence="3 4" key="1">
    <citation type="submission" date="2016-11" db="EMBL/GenBank/DDBJ databases">
        <authorList>
            <person name="Jaros S."/>
            <person name="Januszkiewicz K."/>
            <person name="Wedrychowicz H."/>
        </authorList>
    </citation>
    <scope>NUCLEOTIDE SEQUENCE [LARGE SCALE GENOMIC DNA]</scope>
    <source>
        <strain evidence="3 4">BPI-34</strain>
    </source>
</reference>
<organism evidence="3 4">
    <name type="scientific">Xylanibacter ruminicola</name>
    <name type="common">Prevotella ruminicola</name>
    <dbReference type="NCBI Taxonomy" id="839"/>
    <lineage>
        <taxon>Bacteria</taxon>
        <taxon>Pseudomonadati</taxon>
        <taxon>Bacteroidota</taxon>
        <taxon>Bacteroidia</taxon>
        <taxon>Bacteroidales</taxon>
        <taxon>Prevotellaceae</taxon>
        <taxon>Xylanibacter</taxon>
    </lineage>
</organism>
<evidence type="ECO:0000256" key="1">
    <source>
        <dbReference type="SAM" id="Phobius"/>
    </source>
</evidence>
<name>A0A1M7D4B0_XYLRU</name>
<feature type="transmembrane region" description="Helical" evidence="1">
    <location>
        <begin position="139"/>
        <end position="158"/>
    </location>
</feature>
<feature type="chain" id="PRO_5009924863" description="Lipoprotein" evidence="2">
    <location>
        <begin position="19"/>
        <end position="163"/>
    </location>
</feature>
<dbReference type="EMBL" id="FRCJ01000001">
    <property type="protein sequence ID" value="SHL74285.1"/>
    <property type="molecule type" value="Genomic_DNA"/>
</dbReference>